<dbReference type="SUPFAM" id="SSF51338">
    <property type="entry name" value="Composite domain of metallo-dependent hydrolases"/>
    <property type="match status" value="1"/>
</dbReference>
<accession>A0A0U2PKW0</accession>
<dbReference type="Gene3D" id="3.20.20.140">
    <property type="entry name" value="Metal-dependent hydrolases"/>
    <property type="match status" value="1"/>
</dbReference>
<keyword evidence="1" id="KW-0732">Signal</keyword>
<evidence type="ECO:0000256" key="1">
    <source>
        <dbReference type="SAM" id="SignalP"/>
    </source>
</evidence>
<dbReference type="InterPro" id="IPR011059">
    <property type="entry name" value="Metal-dep_hydrolase_composite"/>
</dbReference>
<dbReference type="SUPFAM" id="SSF51556">
    <property type="entry name" value="Metallo-dependent hydrolases"/>
    <property type="match status" value="1"/>
</dbReference>
<keyword evidence="4" id="KW-1185">Reference proteome</keyword>
<feature type="domain" description="Amidohydrolase-related" evidence="2">
    <location>
        <begin position="240"/>
        <end position="388"/>
    </location>
</feature>
<evidence type="ECO:0000313" key="4">
    <source>
        <dbReference type="Proteomes" id="UP000068447"/>
    </source>
</evidence>
<organism evidence="3 4">
    <name type="scientific">Lacimicrobium alkaliphilum</name>
    <dbReference type="NCBI Taxonomy" id="1526571"/>
    <lineage>
        <taxon>Bacteria</taxon>
        <taxon>Pseudomonadati</taxon>
        <taxon>Pseudomonadota</taxon>
        <taxon>Gammaproteobacteria</taxon>
        <taxon>Alteromonadales</taxon>
        <taxon>Alteromonadaceae</taxon>
        <taxon>Lacimicrobium</taxon>
    </lineage>
</organism>
<protein>
    <recommendedName>
        <fullName evidence="2">Amidohydrolase-related domain-containing protein</fullName>
    </recommendedName>
</protein>
<dbReference type="Proteomes" id="UP000068447">
    <property type="component" value="Chromosome"/>
</dbReference>
<dbReference type="EMBL" id="CP013650">
    <property type="protein sequence ID" value="ALT00270.1"/>
    <property type="molecule type" value="Genomic_DNA"/>
</dbReference>
<dbReference type="InterPro" id="IPR006680">
    <property type="entry name" value="Amidohydro-rel"/>
</dbReference>
<dbReference type="PANTHER" id="PTHR43135">
    <property type="entry name" value="ALPHA-D-RIBOSE 1-METHYLPHOSPHONATE 5-TRIPHOSPHATE DIPHOSPHATASE"/>
    <property type="match status" value="1"/>
</dbReference>
<evidence type="ECO:0000259" key="2">
    <source>
        <dbReference type="Pfam" id="PF01979"/>
    </source>
</evidence>
<evidence type="ECO:0000313" key="3">
    <source>
        <dbReference type="EMBL" id="ALT00270.1"/>
    </source>
</evidence>
<dbReference type="STRING" id="1526571.AT746_01675"/>
<dbReference type="KEGG" id="lal:AT746_01675"/>
<reference evidence="3 4" key="1">
    <citation type="submission" date="2015-12" db="EMBL/GenBank/DDBJ databases">
        <title>Complete genome of Lacimicrobium alkaliphilum KCTC 32984.</title>
        <authorList>
            <person name="Kim S.-G."/>
            <person name="Lee Y.-J."/>
        </authorList>
    </citation>
    <scope>NUCLEOTIDE SEQUENCE [LARGE SCALE GENOMIC DNA]</scope>
    <source>
        <strain evidence="3 4">YelD216</strain>
    </source>
</reference>
<sequence length="421" mass="45281">MRWGALALGLLSASLATAQTVAFTNATLYPITDKVIDNGTLVIRDGKIAAIGPASEVTVPKGATIVDAKGKIIMPGIVDTHSHLGVAGDHGEGSATLNPELRILDSFWASDPRIKVARAGGITVSNVMPGSGNVIGGQTIYVKLRDGTADEMLVKGSVGGLKMANGENPKGDDKSPNTRMAAAALARQKYYDAITYGKKRDKAAQDSDSKAPDLDLGLNTLLEVLDGKRIVHHHTHRSDDIMTVLRLQDEFGFRLVLQHGIESYKLAEELAKRDAMVSYILLDSPGGKHEAAEVSLQGPAQLEKAGLEIALHSDDWVIDSRFLLRTAALAVRGGMSREGALRALTINPAKMLDLDKQLGSLEVGKDADLVLFDGDPLSLYTHVQQTWIDGQKVYDRSDKSQRLYATGGFRVADRYPHLGEE</sequence>
<dbReference type="Pfam" id="PF01979">
    <property type="entry name" value="Amidohydro_1"/>
    <property type="match status" value="1"/>
</dbReference>
<dbReference type="Gene3D" id="2.30.40.10">
    <property type="entry name" value="Urease, subunit C, domain 1"/>
    <property type="match status" value="1"/>
</dbReference>
<dbReference type="PANTHER" id="PTHR43135:SF3">
    <property type="entry name" value="ALPHA-D-RIBOSE 1-METHYLPHOSPHONATE 5-TRIPHOSPHATE DIPHOSPHATASE"/>
    <property type="match status" value="1"/>
</dbReference>
<feature type="chain" id="PRO_5006831777" description="Amidohydrolase-related domain-containing protein" evidence="1">
    <location>
        <begin position="19"/>
        <end position="421"/>
    </location>
</feature>
<dbReference type="InterPro" id="IPR032466">
    <property type="entry name" value="Metal_Hydrolase"/>
</dbReference>
<proteinExistence type="predicted"/>
<dbReference type="AlphaFoldDB" id="A0A0U2PKW0"/>
<dbReference type="GO" id="GO:0016810">
    <property type="term" value="F:hydrolase activity, acting on carbon-nitrogen (but not peptide) bonds"/>
    <property type="evidence" value="ECO:0007669"/>
    <property type="project" value="InterPro"/>
</dbReference>
<dbReference type="InterPro" id="IPR051781">
    <property type="entry name" value="Metallo-dep_Hydrolase"/>
</dbReference>
<name>A0A0U2PKW0_9ALTE</name>
<feature type="signal peptide" evidence="1">
    <location>
        <begin position="1"/>
        <end position="18"/>
    </location>
</feature>
<gene>
    <name evidence="3" type="ORF">AT746_01675</name>
</gene>